<keyword evidence="3" id="KW-0808">Transferase</keyword>
<proteinExistence type="inferred from homology"/>
<dbReference type="Pfam" id="PF01636">
    <property type="entry name" value="APH"/>
    <property type="match status" value="1"/>
</dbReference>
<evidence type="ECO:0000259" key="2">
    <source>
        <dbReference type="Pfam" id="PF01636"/>
    </source>
</evidence>
<dbReference type="Proteomes" id="UP000305282">
    <property type="component" value="Unassembled WGS sequence"/>
</dbReference>
<dbReference type="PANTHER" id="PTHR21064">
    <property type="entry name" value="AMINOGLYCOSIDE PHOSPHOTRANSFERASE DOMAIN-CONTAINING PROTEIN-RELATED"/>
    <property type="match status" value="1"/>
</dbReference>
<comment type="caution">
    <text evidence="3">The sequence shown here is derived from an EMBL/GenBank/DDBJ whole genome shotgun (WGS) entry which is preliminary data.</text>
</comment>
<evidence type="ECO:0000313" key="4">
    <source>
        <dbReference type="Proteomes" id="UP000305282"/>
    </source>
</evidence>
<feature type="domain" description="Aminoglycoside phosphotransferase" evidence="2">
    <location>
        <begin position="38"/>
        <end position="241"/>
    </location>
</feature>
<dbReference type="PANTHER" id="PTHR21064:SF6">
    <property type="entry name" value="AMINOGLYCOSIDE PHOSPHOTRANSFERASE DOMAIN-CONTAINING PROTEIN"/>
    <property type="match status" value="1"/>
</dbReference>
<dbReference type="AlphaFoldDB" id="A0A4S5ERV9"/>
<protein>
    <submittedName>
        <fullName evidence="3">Aminoglycoside phosphotransferase</fullName>
    </submittedName>
</protein>
<dbReference type="OrthoDB" id="241498at2"/>
<evidence type="ECO:0000313" key="3">
    <source>
        <dbReference type="EMBL" id="THJ75171.1"/>
    </source>
</evidence>
<organism evidence="3 4">
    <name type="scientific">Candidatus Frankia alpina</name>
    <dbReference type="NCBI Taxonomy" id="2699483"/>
    <lineage>
        <taxon>Bacteria</taxon>
        <taxon>Bacillati</taxon>
        <taxon>Actinomycetota</taxon>
        <taxon>Actinomycetes</taxon>
        <taxon>Frankiales</taxon>
        <taxon>Frankiaceae</taxon>
        <taxon>Frankia</taxon>
    </lineage>
</organism>
<evidence type="ECO:0000256" key="1">
    <source>
        <dbReference type="ARBA" id="ARBA00038240"/>
    </source>
</evidence>
<name>A0A4S5ERV9_9ACTN</name>
<dbReference type="EMBL" id="SSXH01000115">
    <property type="protein sequence ID" value="THJ75171.1"/>
    <property type="molecule type" value="Genomic_DNA"/>
</dbReference>
<dbReference type="SUPFAM" id="SSF56112">
    <property type="entry name" value="Protein kinase-like (PK-like)"/>
    <property type="match status" value="1"/>
</dbReference>
<dbReference type="InterPro" id="IPR050249">
    <property type="entry name" value="Pseudomonas-type_ThrB"/>
</dbReference>
<dbReference type="RefSeq" id="WP_136447472.1">
    <property type="nucleotide sequence ID" value="NZ_SSXH01000115.1"/>
</dbReference>
<comment type="similarity">
    <text evidence="1">Belongs to the pseudomonas-type ThrB family.</text>
</comment>
<keyword evidence="4" id="KW-1185">Reference proteome</keyword>
<dbReference type="Gene3D" id="3.90.1200.10">
    <property type="match status" value="1"/>
</dbReference>
<dbReference type="InterPro" id="IPR002575">
    <property type="entry name" value="Aminoglycoside_PTrfase"/>
</dbReference>
<dbReference type="InterPro" id="IPR011009">
    <property type="entry name" value="Kinase-like_dom_sf"/>
</dbReference>
<sequence>MSATSVDGLLGLDETVDEVLAAYDLSPAPQATLLHVSENITYRVDDLAGGRRWALRLHRPGYHSLAEIHGELAWVTALRADGVVRTPPVVPTRTGAPVATVRLGGDAAGTGGGERHAVLFAWVAGHSPQVLGPAGLRGAFAQLGDIAARLHQHARSWAPPPSFTRFAWTWESTLGASGRWGSWTAGLTAALGDADAREALGLLGRAAAVIERRLAGFGAGPDRFGLIHADMRLANLLVPGDAPPSVDALPSGDASAAGTGPAGAGSAAGGEVCVIDFDDCGFGWYLWDLAASLSFIEHLDSAGDLVAAWLAAYQRRLPLTAADVAMIPTFVLLRRLLLVAWLGTHPHSDAVPSIPAYARDTCDLAEAYLAGRLLTG</sequence>
<accession>A0A4S5ERV9</accession>
<dbReference type="GO" id="GO:0019202">
    <property type="term" value="F:amino acid kinase activity"/>
    <property type="evidence" value="ECO:0007669"/>
    <property type="project" value="TreeGrafter"/>
</dbReference>
<reference evidence="3 4" key="1">
    <citation type="submission" date="2019-04" db="EMBL/GenBank/DDBJ databases">
        <title>Draft genome sequences for three unisolated Alnus-infective Frankia Sp+ strains, AgTrS, AiOr and AvVan, the first sequenced Frankia strains able to sporulate in-planta.</title>
        <authorList>
            <person name="Bethencourt L."/>
            <person name="Vautrin F."/>
            <person name="Taib N."/>
            <person name="Dubost A."/>
            <person name="Castro-Garcia L."/>
            <person name="Imbaud O."/>
            <person name="Abrouk D."/>
            <person name="Fournier P."/>
            <person name="Briolay J."/>
            <person name="Nguyen A."/>
            <person name="Normand P."/>
            <person name="Fernandez M.P."/>
            <person name="Brochier-Armanet C."/>
            <person name="Herrera-Belaroussi A."/>
        </authorList>
    </citation>
    <scope>NUCLEOTIDE SEQUENCE [LARGE SCALE GENOMIC DNA]</scope>
    <source>
        <strain evidence="3 4">AvVan</strain>
    </source>
</reference>
<gene>
    <name evidence="3" type="ORF">E7Y31_07115</name>
</gene>